<dbReference type="InterPro" id="IPR005828">
    <property type="entry name" value="MFS_sugar_transport-like"/>
</dbReference>
<protein>
    <recommendedName>
        <fullName evidence="7">Major facilitator superfamily (MFS) profile domain-containing protein</fullName>
    </recommendedName>
</protein>
<evidence type="ECO:0000256" key="3">
    <source>
        <dbReference type="ARBA" id="ARBA00022692"/>
    </source>
</evidence>
<reference evidence="8 9" key="1">
    <citation type="submission" date="2019-06" db="EMBL/GenBank/DDBJ databases">
        <title>Draft genome sequence of the filamentous fungus Phialemoniopsis curvata isolated from diesel fuel.</title>
        <authorList>
            <person name="Varaljay V.A."/>
            <person name="Lyon W.J."/>
            <person name="Crouch A.L."/>
            <person name="Drake C.E."/>
            <person name="Hollomon J.M."/>
            <person name="Nadeau L.J."/>
            <person name="Nunn H.S."/>
            <person name="Stevenson B.S."/>
            <person name="Bojanowski C.L."/>
            <person name="Crookes-Goodson W.J."/>
        </authorList>
    </citation>
    <scope>NUCLEOTIDE SEQUENCE [LARGE SCALE GENOMIC DNA]</scope>
    <source>
        <strain evidence="8 9">D216</strain>
    </source>
</reference>
<dbReference type="PROSITE" id="PS50850">
    <property type="entry name" value="MFS"/>
    <property type="match status" value="1"/>
</dbReference>
<dbReference type="InterPro" id="IPR036259">
    <property type="entry name" value="MFS_trans_sf"/>
</dbReference>
<feature type="transmembrane region" description="Helical" evidence="6">
    <location>
        <begin position="360"/>
        <end position="381"/>
    </location>
</feature>
<comment type="similarity">
    <text evidence="2">Belongs to the major facilitator superfamily. Sugar transporter (TC 2.A.1.1) family.</text>
</comment>
<dbReference type="EMBL" id="SKBQ01000017">
    <property type="protein sequence ID" value="TPX16539.1"/>
    <property type="molecule type" value="Genomic_DNA"/>
</dbReference>
<feature type="transmembrane region" description="Helical" evidence="6">
    <location>
        <begin position="388"/>
        <end position="410"/>
    </location>
</feature>
<evidence type="ECO:0000256" key="2">
    <source>
        <dbReference type="ARBA" id="ARBA00010992"/>
    </source>
</evidence>
<keyword evidence="5 6" id="KW-0472">Membrane</keyword>
<comment type="caution">
    <text evidence="8">The sequence shown here is derived from an EMBL/GenBank/DDBJ whole genome shotgun (WGS) entry which is preliminary data.</text>
</comment>
<dbReference type="GeneID" id="41971280"/>
<dbReference type="Gene3D" id="1.20.1250.20">
    <property type="entry name" value="MFS general substrate transporter like domains"/>
    <property type="match status" value="1"/>
</dbReference>
<dbReference type="InterPro" id="IPR020846">
    <property type="entry name" value="MFS_dom"/>
</dbReference>
<evidence type="ECO:0000256" key="4">
    <source>
        <dbReference type="ARBA" id="ARBA00022989"/>
    </source>
</evidence>
<dbReference type="InterPro" id="IPR005829">
    <property type="entry name" value="Sugar_transporter_CS"/>
</dbReference>
<feature type="transmembrane region" description="Helical" evidence="6">
    <location>
        <begin position="416"/>
        <end position="442"/>
    </location>
</feature>
<dbReference type="InterPro" id="IPR050360">
    <property type="entry name" value="MFS_Sugar_Transporters"/>
</dbReference>
<feature type="transmembrane region" description="Helical" evidence="6">
    <location>
        <begin position="489"/>
        <end position="507"/>
    </location>
</feature>
<keyword evidence="3 6" id="KW-0812">Transmembrane</keyword>
<dbReference type="PANTHER" id="PTHR48022:SF10">
    <property type="entry name" value="MAJOR FACILITATOR SUPERFAMILY (MFS) PROFILE DOMAIN-CONTAINING PROTEIN"/>
    <property type="match status" value="1"/>
</dbReference>
<dbReference type="OrthoDB" id="2544694at2759"/>
<comment type="subcellular location">
    <subcellularLocation>
        <location evidence="1">Membrane</location>
        <topology evidence="1">Multi-pass membrane protein</topology>
    </subcellularLocation>
</comment>
<feature type="transmembrane region" description="Helical" evidence="6">
    <location>
        <begin position="196"/>
        <end position="217"/>
    </location>
</feature>
<feature type="transmembrane region" description="Helical" evidence="6">
    <location>
        <begin position="166"/>
        <end position="184"/>
    </location>
</feature>
<feature type="domain" description="Major facilitator superfamily (MFS) profile" evidence="7">
    <location>
        <begin position="63"/>
        <end position="511"/>
    </location>
</feature>
<evidence type="ECO:0000259" key="7">
    <source>
        <dbReference type="PROSITE" id="PS50850"/>
    </source>
</evidence>
<evidence type="ECO:0000313" key="9">
    <source>
        <dbReference type="Proteomes" id="UP000319257"/>
    </source>
</evidence>
<dbReference type="PROSITE" id="PS00217">
    <property type="entry name" value="SUGAR_TRANSPORT_2"/>
    <property type="match status" value="1"/>
</dbReference>
<dbReference type="PANTHER" id="PTHR48022">
    <property type="entry name" value="PLASTIDIC GLUCOSE TRANSPORTER 4"/>
    <property type="match status" value="1"/>
</dbReference>
<evidence type="ECO:0000256" key="5">
    <source>
        <dbReference type="ARBA" id="ARBA00023136"/>
    </source>
</evidence>
<feature type="transmembrane region" description="Helical" evidence="6">
    <location>
        <begin position="136"/>
        <end position="154"/>
    </location>
</feature>
<evidence type="ECO:0000256" key="6">
    <source>
        <dbReference type="SAM" id="Phobius"/>
    </source>
</evidence>
<organism evidence="8 9">
    <name type="scientific">Thyridium curvatum</name>
    <dbReference type="NCBI Taxonomy" id="1093900"/>
    <lineage>
        <taxon>Eukaryota</taxon>
        <taxon>Fungi</taxon>
        <taxon>Dikarya</taxon>
        <taxon>Ascomycota</taxon>
        <taxon>Pezizomycotina</taxon>
        <taxon>Sordariomycetes</taxon>
        <taxon>Sordariomycetidae</taxon>
        <taxon>Thyridiales</taxon>
        <taxon>Thyridiaceae</taxon>
        <taxon>Thyridium</taxon>
    </lineage>
</organism>
<sequence length="551" mass="61207">MASSPKQDEIEQAAPRADNAEYDNDLKHEPVLLKSGYDKLGYIATVKRFWKAGRAAALVCNLISIAAAADGYQYTLNGNIIANKGFVNHVGFLNAKGTGYVLNANYTALWGAMQSLGQLLGMIFLTPVSDVIGRKMTMYILWVVLAGSLILETVVRDWKDWTGAKILAGIGIGALQSTLPIYIAEWSPVNIRGAMNLTYGVWNTFGKFLAPLILLICEKIDPKEYKVPILTQWAFLGLMLPIFIWLPETAQYYAERDQDEEGKETLRRINGNVPGYDVEIEYAIIKNGILEQRRRKNELEGYNLSWRELLWSYVECFRGNNFKRTLGSALPACAQQLTGLSFLKTYASLFFRQAGFSDPFLITTVITVIALVTSIALMLWTDRFGRRMIVFVSSVICTICMLVVAVIGLFPSTTPLKNFCIFVGCLWSLFNAALGSLGWAFVGEIATQKLRARTAGIAAGLSVLIGLTFNTSVPIMLDTQGANLGYNTGWIYFGLGVVCTVIVWFYVPEPSRRNGAEMDEMYEKGVPAWKMSKYVTTIQEEQEAVLNQGKA</sequence>
<proteinExistence type="inferred from homology"/>
<accession>A0A507BGT8</accession>
<keyword evidence="9" id="KW-1185">Reference proteome</keyword>
<feature type="transmembrane region" description="Helical" evidence="6">
    <location>
        <begin position="454"/>
        <end position="477"/>
    </location>
</feature>
<evidence type="ECO:0000256" key="1">
    <source>
        <dbReference type="ARBA" id="ARBA00004141"/>
    </source>
</evidence>
<dbReference type="SUPFAM" id="SSF103473">
    <property type="entry name" value="MFS general substrate transporter"/>
    <property type="match status" value="1"/>
</dbReference>
<evidence type="ECO:0000313" key="8">
    <source>
        <dbReference type="EMBL" id="TPX16539.1"/>
    </source>
</evidence>
<dbReference type="GO" id="GO:0016020">
    <property type="term" value="C:membrane"/>
    <property type="evidence" value="ECO:0007669"/>
    <property type="project" value="UniProtKB-SubCell"/>
</dbReference>
<dbReference type="InParanoid" id="A0A507BGT8"/>
<keyword evidence="4 6" id="KW-1133">Transmembrane helix</keyword>
<feature type="transmembrane region" description="Helical" evidence="6">
    <location>
        <begin position="229"/>
        <end position="246"/>
    </location>
</feature>
<gene>
    <name evidence="8" type="ORF">E0L32_003833</name>
</gene>
<dbReference type="Proteomes" id="UP000319257">
    <property type="component" value="Unassembled WGS sequence"/>
</dbReference>
<dbReference type="Pfam" id="PF00083">
    <property type="entry name" value="Sugar_tr"/>
    <property type="match status" value="1"/>
</dbReference>
<dbReference type="GO" id="GO:0005351">
    <property type="term" value="F:carbohydrate:proton symporter activity"/>
    <property type="evidence" value="ECO:0007669"/>
    <property type="project" value="TreeGrafter"/>
</dbReference>
<name>A0A507BGT8_9PEZI</name>
<dbReference type="AlphaFoldDB" id="A0A507BGT8"/>
<dbReference type="RefSeq" id="XP_030998250.1">
    <property type="nucleotide sequence ID" value="XM_031138176.1"/>
</dbReference>
<feature type="transmembrane region" description="Helical" evidence="6">
    <location>
        <begin position="106"/>
        <end position="124"/>
    </location>
</feature>